<proteinExistence type="predicted"/>
<dbReference type="PANTHER" id="PTHR43270:SF12">
    <property type="entry name" value="SUCCINYL-DIAMINOPIMELATE DESUCCINYLASE"/>
    <property type="match status" value="1"/>
</dbReference>
<dbReference type="InterPro" id="IPR002933">
    <property type="entry name" value="Peptidase_M20"/>
</dbReference>
<evidence type="ECO:0000313" key="8">
    <source>
        <dbReference type="Proteomes" id="UP000594975"/>
    </source>
</evidence>
<dbReference type="InterPro" id="IPR011650">
    <property type="entry name" value="Peptidase_M20_dimer"/>
</dbReference>
<dbReference type="AlphaFoldDB" id="A0A199NS86"/>
<evidence type="ECO:0000313" key="5">
    <source>
        <dbReference type="EMBL" id="OAX51954.1"/>
    </source>
</evidence>
<accession>A0A199NS86</accession>
<keyword evidence="7" id="KW-1185">Reference proteome</keyword>
<gene>
    <name evidence="5" type="ORF">AN277_0205530</name>
    <name evidence="6" type="ORF">I6G21_09165</name>
</gene>
<reference evidence="6 8" key="4">
    <citation type="submission" date="2020-12" db="EMBL/GenBank/DDBJ databases">
        <title>FDA dAtabase for Regulatory Grade micrObial Sequences (FDA-ARGOS): Supporting development and validation of Infectious Disease Dx tests.</title>
        <authorList>
            <person name="Sproer C."/>
            <person name="Gronow S."/>
            <person name="Severitt S."/>
            <person name="Schroder I."/>
            <person name="Tallon L."/>
            <person name="Sadzewicz L."/>
            <person name="Zhao X."/>
            <person name="Boylan J."/>
            <person name="Ott S."/>
            <person name="Bowen H."/>
            <person name="Vavikolanu K."/>
            <person name="Mehta A."/>
            <person name="Aluvathingal J."/>
            <person name="Nadendla S."/>
            <person name="Lowell S."/>
            <person name="Myers T."/>
            <person name="Yan Y."/>
            <person name="Sichtig H."/>
        </authorList>
    </citation>
    <scope>NUCLEOTIDE SEQUENCE [LARGE SCALE GENOMIC DNA]</scope>
    <source>
        <strain evidence="6 8">FDAARGOS_864</strain>
    </source>
</reference>
<reference evidence="7" key="2">
    <citation type="submission" date="2016-04" db="EMBL/GenBank/DDBJ databases">
        <authorList>
            <person name="Waterworth S."/>
            <person name="Matcher G."/>
        </authorList>
    </citation>
    <scope>NUCLEOTIDE SEQUENCE [LARGE SCALE GENOMIC DNA]</scope>
    <source>
        <strain evidence="7">RuSp02-3</strain>
    </source>
</reference>
<sequence>MSTDATPHTPADRPQEHAALMRAVEEDFPRILEQLTELVAIPSIAWESHDLSQVSRSAEAVAELARQAGLEQVEILTAARPDGSQGMPAVVASRPAAPGYPTVMLYAHHDVQPVSDPQQWNTEPFVATPVGDRLYGRGAADDKAGVMVHLASVRHLIDTLGDDLRLGITLFIEGEEEAGSPSFENFLAQYRDKLAAQTIVVADSANWRAGVPALTSSLRGVVSGTVTVRTMDHALHSGMFGGPLLDATTVMVRLLATLHDADGAVAVEGLVRAPEPELDYDEADFRADAGVAEEAALAGRGSLTSRLWAQPALSVIGMDVTPVEHSSNTMVETCRARVSLRLAPGQDPAEAHRLLERHLREHAPAGVQVTYDAGEAGSPFEADTSSASAQAVLAAMGEAWGVQPVLTGMGGSIPFVASLTETFPQAAILITGIEDPDTRAHSANESLYVPDFRRAIEAQALFLARMNENGSGSEAAGE</sequence>
<dbReference type="Gene3D" id="3.30.70.360">
    <property type="match status" value="1"/>
</dbReference>
<dbReference type="GO" id="GO:0006508">
    <property type="term" value="P:proteolysis"/>
    <property type="evidence" value="ECO:0007669"/>
    <property type="project" value="UniProtKB-KW"/>
</dbReference>
<dbReference type="Proteomes" id="UP000053171">
    <property type="component" value="Unassembled WGS sequence"/>
</dbReference>
<feature type="domain" description="Peptidase M20 dimerisation" evidence="4">
    <location>
        <begin position="218"/>
        <end position="366"/>
    </location>
</feature>
<dbReference type="RefSeq" id="WP_064725339.1">
    <property type="nucleotide sequence ID" value="NZ_CP065738.1"/>
</dbReference>
<keyword evidence="1" id="KW-0645">Protease</keyword>
<dbReference type="Pfam" id="PF07687">
    <property type="entry name" value="M20_dimer"/>
    <property type="match status" value="1"/>
</dbReference>
<dbReference type="GO" id="GO:0046872">
    <property type="term" value="F:metal ion binding"/>
    <property type="evidence" value="ECO:0007669"/>
    <property type="project" value="UniProtKB-KW"/>
</dbReference>
<evidence type="ECO:0000259" key="4">
    <source>
        <dbReference type="Pfam" id="PF07687"/>
    </source>
</evidence>
<keyword evidence="2" id="KW-0479">Metal-binding</keyword>
<evidence type="ECO:0000256" key="1">
    <source>
        <dbReference type="ARBA" id="ARBA00022670"/>
    </source>
</evidence>
<dbReference type="EMBL" id="CP065738">
    <property type="protein sequence ID" value="QPT53422.1"/>
    <property type="molecule type" value="Genomic_DNA"/>
</dbReference>
<protein>
    <submittedName>
        <fullName evidence="5">Dipeptidase</fullName>
    </submittedName>
</protein>
<dbReference type="KEGG" id="rkr:I6G21_09165"/>
<dbReference type="GO" id="GO:0008233">
    <property type="term" value="F:peptidase activity"/>
    <property type="evidence" value="ECO:0007669"/>
    <property type="project" value="UniProtKB-KW"/>
</dbReference>
<organism evidence="5 7">
    <name type="scientific">Rothia kristinae</name>
    <dbReference type="NCBI Taxonomy" id="37923"/>
    <lineage>
        <taxon>Bacteria</taxon>
        <taxon>Bacillati</taxon>
        <taxon>Actinomycetota</taxon>
        <taxon>Actinomycetes</taxon>
        <taxon>Micrococcales</taxon>
        <taxon>Micrococcaceae</taxon>
        <taxon>Rothia</taxon>
    </lineage>
</organism>
<dbReference type="Proteomes" id="UP000594975">
    <property type="component" value="Chromosome"/>
</dbReference>
<dbReference type="PANTHER" id="PTHR43270">
    <property type="entry name" value="BETA-ALA-HIS DIPEPTIDASE"/>
    <property type="match status" value="1"/>
</dbReference>
<keyword evidence="3" id="KW-0378">Hydrolase</keyword>
<dbReference type="SUPFAM" id="SSF53187">
    <property type="entry name" value="Zn-dependent exopeptidases"/>
    <property type="match status" value="1"/>
</dbReference>
<dbReference type="Gene3D" id="3.40.630.10">
    <property type="entry name" value="Zn peptidases"/>
    <property type="match status" value="1"/>
</dbReference>
<dbReference type="GeneID" id="61263561"/>
<dbReference type="Pfam" id="PF01546">
    <property type="entry name" value="Peptidase_M20"/>
    <property type="match status" value="1"/>
</dbReference>
<evidence type="ECO:0000256" key="3">
    <source>
        <dbReference type="ARBA" id="ARBA00022801"/>
    </source>
</evidence>
<dbReference type="InterPro" id="IPR051458">
    <property type="entry name" value="Cyt/Met_Dipeptidase"/>
</dbReference>
<reference evidence="5" key="1">
    <citation type="submission" date="2016-04" db="EMBL/GenBank/DDBJ databases">
        <authorList>
            <person name="Evans L.H."/>
            <person name="Alamgir A."/>
            <person name="Owens N."/>
            <person name="Weber N.D."/>
            <person name="Virtaneva K."/>
            <person name="Barbian K."/>
            <person name="Babar A."/>
            <person name="Rosenke K."/>
        </authorList>
    </citation>
    <scope>NUCLEOTIDE SEQUENCE [LARGE SCALE GENOMIC DNA]</scope>
    <source>
        <strain evidence="5">RUTW2-3</strain>
    </source>
</reference>
<name>A0A199NS86_9MICC</name>
<evidence type="ECO:0000313" key="6">
    <source>
        <dbReference type="EMBL" id="QPT53422.1"/>
    </source>
</evidence>
<reference evidence="5 7" key="3">
    <citation type="submission" date="2016-06" db="EMBL/GenBank/DDBJ databases">
        <title>Identification of putative biosynthetic pathways for the production of bioactive secondary metabolites by the marine actinomycete Kocuria kristinae RUTW2-3.</title>
        <authorList>
            <person name="Waterworth S.C."/>
            <person name="Walmsley T.A."/>
            <person name="Matongo T."/>
            <person name="Davies-Coleman M.T."/>
            <person name="Dorrington R.A."/>
        </authorList>
    </citation>
    <scope>NUCLEOTIDE SEQUENCE [LARGE SCALE GENOMIC DNA]</scope>
    <source>
        <strain evidence="7">RuSp02-3</strain>
        <strain evidence="5">RUTW2-3</strain>
    </source>
</reference>
<evidence type="ECO:0000313" key="7">
    <source>
        <dbReference type="Proteomes" id="UP000053171"/>
    </source>
</evidence>
<evidence type="ECO:0000256" key="2">
    <source>
        <dbReference type="ARBA" id="ARBA00022723"/>
    </source>
</evidence>
<dbReference type="EMBL" id="LJBJ02000009">
    <property type="protein sequence ID" value="OAX51954.1"/>
    <property type="molecule type" value="Genomic_DNA"/>
</dbReference>
<dbReference type="NCBIfam" id="NF005914">
    <property type="entry name" value="PRK07907.1"/>
    <property type="match status" value="1"/>
</dbReference>